<feature type="transmembrane region" description="Helical" evidence="1">
    <location>
        <begin position="30"/>
        <end position="49"/>
    </location>
</feature>
<comment type="caution">
    <text evidence="2">The sequence shown here is derived from an EMBL/GenBank/DDBJ whole genome shotgun (WGS) entry which is preliminary data.</text>
</comment>
<name>A0A5M8B8J4_9BURK</name>
<protein>
    <submittedName>
        <fullName evidence="2">Uncharacterized protein</fullName>
    </submittedName>
</protein>
<dbReference type="AlphaFoldDB" id="A0A5M8B8J4"/>
<keyword evidence="3" id="KW-1185">Reference proteome</keyword>
<dbReference type="RefSeq" id="WP_149316232.1">
    <property type="nucleotide sequence ID" value="NZ_VWRN01000019.1"/>
</dbReference>
<organism evidence="2 3">
    <name type="scientific">Cupriavidus cauae</name>
    <dbReference type="NCBI Taxonomy" id="2608999"/>
    <lineage>
        <taxon>Bacteria</taxon>
        <taxon>Pseudomonadati</taxon>
        <taxon>Pseudomonadota</taxon>
        <taxon>Betaproteobacteria</taxon>
        <taxon>Burkholderiales</taxon>
        <taxon>Burkholderiaceae</taxon>
        <taxon>Cupriavidus</taxon>
    </lineage>
</organism>
<evidence type="ECO:0000313" key="3">
    <source>
        <dbReference type="Proteomes" id="UP000324324"/>
    </source>
</evidence>
<accession>A0A5M8B8J4</accession>
<dbReference type="EMBL" id="VWRN01000019">
    <property type="protein sequence ID" value="KAA6129304.1"/>
    <property type="molecule type" value="Genomic_DNA"/>
</dbReference>
<sequence>MTDPEELAYLLAGASMLAGLIGYRHAGVFALHAGCLGGLGVAMSAAWLSGGHGPWVVLAGLALAAAAAAGIAIGARAGVRGARSSGAK</sequence>
<keyword evidence="1" id="KW-0812">Transmembrane</keyword>
<dbReference type="Proteomes" id="UP000324324">
    <property type="component" value="Unassembled WGS sequence"/>
</dbReference>
<evidence type="ECO:0000256" key="1">
    <source>
        <dbReference type="SAM" id="Phobius"/>
    </source>
</evidence>
<keyword evidence="1" id="KW-0472">Membrane</keyword>
<feature type="transmembrane region" description="Helical" evidence="1">
    <location>
        <begin position="55"/>
        <end position="79"/>
    </location>
</feature>
<proteinExistence type="predicted"/>
<feature type="transmembrane region" description="Helical" evidence="1">
    <location>
        <begin position="6"/>
        <end position="23"/>
    </location>
</feature>
<keyword evidence="1" id="KW-1133">Transmembrane helix</keyword>
<gene>
    <name evidence="2" type="ORF">F1599_06065</name>
</gene>
<evidence type="ECO:0000313" key="2">
    <source>
        <dbReference type="EMBL" id="KAA6129304.1"/>
    </source>
</evidence>
<reference evidence="2 3" key="1">
    <citation type="submission" date="2019-09" db="EMBL/GenBank/DDBJ databases">
        <title>Isolation of a novel species in the genus Cupriavidus from patients with sepsis using whole genome sequencing.</title>
        <authorList>
            <person name="Kweon O.J."/>
            <person name="Lee M.-K."/>
        </authorList>
    </citation>
    <scope>NUCLEOTIDE SEQUENCE [LARGE SCALE GENOMIC DNA]</scope>
    <source>
        <strain evidence="2 3">MKL-01</strain>
    </source>
</reference>